<comment type="caution">
    <text evidence="1">The sequence shown here is derived from an EMBL/GenBank/DDBJ whole genome shotgun (WGS) entry which is preliminary data.</text>
</comment>
<dbReference type="Proteomes" id="UP000016662">
    <property type="component" value="Unassembled WGS sequence"/>
</dbReference>
<protein>
    <submittedName>
        <fullName evidence="1">Uncharacterized protein</fullName>
    </submittedName>
</protein>
<dbReference type="EMBL" id="AWVF01000016">
    <property type="protein sequence ID" value="ERJ97499.1"/>
    <property type="molecule type" value="Genomic_DNA"/>
</dbReference>
<name>U2M6Y0_9FIRM</name>
<accession>U2M6Y0</accession>
<evidence type="ECO:0000313" key="2">
    <source>
        <dbReference type="Proteomes" id="UP000016662"/>
    </source>
</evidence>
<evidence type="ECO:0000313" key="1">
    <source>
        <dbReference type="EMBL" id="ERJ97499.1"/>
    </source>
</evidence>
<reference evidence="1 2" key="1">
    <citation type="submission" date="2013-07" db="EMBL/GenBank/DDBJ databases">
        <authorList>
            <person name="Weinstock G."/>
            <person name="Sodergren E."/>
            <person name="Wylie T."/>
            <person name="Fulton L."/>
            <person name="Fulton R."/>
            <person name="Fronick C."/>
            <person name="O'Laughlin M."/>
            <person name="Godfrey J."/>
            <person name="Miner T."/>
            <person name="Herter B."/>
            <person name="Appelbaum E."/>
            <person name="Cordes M."/>
            <person name="Lek S."/>
            <person name="Wollam A."/>
            <person name="Pepin K.H."/>
            <person name="Palsikar V.B."/>
            <person name="Mitreva M."/>
            <person name="Wilson R.K."/>
        </authorList>
    </citation>
    <scope>NUCLEOTIDE SEQUENCE [LARGE SCALE GENOMIC DNA]</scope>
    <source>
        <strain evidence="1 2">ATCC 27760</strain>
    </source>
</reference>
<organism evidence="1 2">
    <name type="scientific">Ruminococcus callidus ATCC 27760</name>
    <dbReference type="NCBI Taxonomy" id="411473"/>
    <lineage>
        <taxon>Bacteria</taxon>
        <taxon>Bacillati</taxon>
        <taxon>Bacillota</taxon>
        <taxon>Clostridia</taxon>
        <taxon>Eubacteriales</taxon>
        <taxon>Oscillospiraceae</taxon>
        <taxon>Ruminococcus</taxon>
    </lineage>
</organism>
<keyword evidence="2" id="KW-1185">Reference proteome</keyword>
<proteinExistence type="predicted"/>
<dbReference type="PATRIC" id="fig|411473.3.peg.81"/>
<dbReference type="HOGENOM" id="CLU_3103462_0_0_9"/>
<gene>
    <name evidence="1" type="ORF">RUMCAL_00099</name>
</gene>
<dbReference type="AlphaFoldDB" id="U2M6Y0"/>
<sequence length="51" mass="5464">MYSDMMCRLAARVMIVELDARVILTRSGICAVQTVVPKTNANGCFSAATLA</sequence>